<keyword evidence="17" id="KW-0175">Coiled coil</keyword>
<dbReference type="eggNOG" id="COG0070">
    <property type="taxonomic scope" value="Bacteria"/>
</dbReference>
<dbReference type="FunFam" id="3.20.20.70:FF:000061">
    <property type="entry name" value="Glutamate synthase large subunit"/>
    <property type="match status" value="1"/>
</dbReference>
<dbReference type="GO" id="GO:0004355">
    <property type="term" value="F:glutamate synthase (NADPH) activity"/>
    <property type="evidence" value="ECO:0007669"/>
    <property type="project" value="UniProtKB-EC"/>
</dbReference>
<dbReference type="PANTHER" id="PTHR11938">
    <property type="entry name" value="FAD NADPH DEHYDROGENASE/OXIDOREDUCTASE"/>
    <property type="match status" value="1"/>
</dbReference>
<comment type="cofactor">
    <cofactor evidence="3">
        <name>FAD</name>
        <dbReference type="ChEBI" id="CHEBI:57692"/>
    </cofactor>
</comment>
<dbReference type="InterPro" id="IPR002932">
    <property type="entry name" value="Glu_synthdom"/>
</dbReference>
<dbReference type="CDD" id="cd00713">
    <property type="entry name" value="GltS"/>
    <property type="match status" value="1"/>
</dbReference>
<keyword evidence="13" id="KW-0411">Iron-sulfur</keyword>
<dbReference type="EMBL" id="ACCR02000001">
    <property type="protein sequence ID" value="EFI85322.1"/>
    <property type="molecule type" value="Genomic_DNA"/>
</dbReference>
<evidence type="ECO:0000256" key="11">
    <source>
        <dbReference type="ARBA" id="ARBA00023002"/>
    </source>
</evidence>
<dbReference type="InterPro" id="IPR006982">
    <property type="entry name" value="Glu_synth_centr_N"/>
</dbReference>
<keyword evidence="14" id="KW-0314">Glutamate biosynthesis</keyword>
<dbReference type="STRING" id="525367.HMPREF0556_10049"/>
<evidence type="ECO:0000256" key="10">
    <source>
        <dbReference type="ARBA" id="ARBA00022962"/>
    </source>
</evidence>
<dbReference type="SUPFAM" id="SSF69336">
    <property type="entry name" value="Alpha subunit of glutamate synthase, C-terminal domain"/>
    <property type="match status" value="1"/>
</dbReference>
<evidence type="ECO:0000256" key="9">
    <source>
        <dbReference type="ARBA" id="ARBA00022827"/>
    </source>
</evidence>
<dbReference type="EC" id="1.4.1.13" evidence="19"/>
<comment type="cofactor">
    <cofactor evidence="1">
        <name>FMN</name>
        <dbReference type="ChEBI" id="CHEBI:58210"/>
    </cofactor>
</comment>
<keyword evidence="5" id="KW-0028">Amino-acid biosynthesis</keyword>
<feature type="domain" description="Glutamine amidotransferase type-2" evidence="18">
    <location>
        <begin position="31"/>
        <end position="427"/>
    </location>
</feature>
<sequence>MALKEEEPLMKVTNLPEKHGLYDPSREHDACGIGFVANIKHRDSHKIVEQGIHMLCQLKHRGGELGGDTGDGAGILLEISDSFFRHVCLEMGIELPAKYTYAVGMFNFPQDSAQRELLMAEAEKLIQQERQHFLGWRKVPTDASKVGAGARETEPAIYQLFVEQERGLTEREFEKQLYLIRRQIENFAANSKAVTEVFYIPSLSTRTVIFKGMLTPEQIDRYYLDLADPAYTSSFAFVHSRFSTNTFPSWERAHPYRYLVHNGEINTQRGNVNWMKAREKRAASSLFGDDLAKVIPVIDENGSDSAALDNALEFLVQTGRSLPHAAMMLIPEPWDKNPNMLDPKRAFYEYHSMLMEPWDGPTSISFTDGRVIGTILDRNGLRPARYYETKDHTIIYSSETGVVPVEAEEVIRKETVGAGEMLFIDLEQGKLITDKEVKMHLTAAKPYREWLKAELTELADLAKAEPSEQAELSKSERFKEQRAFGYTQDELNKILIPMVTEKKDPMGAMGYDAPLAVLSQRPQLLFNYFKQLFAQVTNPPIDGIREEVVTSSMTLLGDEGNILEPSAKNAHRIRLATPVLKRAEFQALMEQNVFTKKTRKIAIHFSEKERDQLEARLQEVFEEAAEAIRDGAELLVLSDRGVNDDRIGIPSLLVTSGLHHYLVQQGLRTKASLVLETAEARDVHHLSLLVGYGADAVYPYLAIDTIAGLIDEQRIKGFTLQEAEQRYAEALTDGMLKVMSKMGISTVQSYRGAQIFEAIGISDAVINTYFPGTATQIGGIPLKIIAQEAWLRHREAFHDIGYQSFTLDTGGEYQWRSNGEYHVYNPLAIHSLQQATRENNRETYDLYADLMQNQNSAFLRGLLTFKSDRKPIPIEEVEPAEAIFKRFKTGAMSYGSISQEAHEALAIAMNRIGGKSNSGEGGENPERFVKDENGDWRRSAIKQIASGRFGVTSHYLVNAEELQIKMAQGAKPGEGGHLPGQKVYPWISKTRGSTTGVGLISPPPHHDIYSIEDLSQLIFDLKNANHEARINVKLVSKTGIGTIAAGVAKGLADVILVSGYEGGTGAAARTSIRHAGLPWEIGLAEAHQTLLLNGLRNQVVVETDGKLMTGKDVLVAAMLGAEEFGFATAPLVTLGCVMMRVCHMDTCPVGVATQNPELRKKFGGSPDYVVNFFQFVVQEMREMMAEMGVRSLEELIGHKEYLTTHERKDSHWKAKYIDFSKMLYQDDFYKNQIQYCTKPQNHKIDQTLDMRELVPLIQPALETQAKVTGTFAVRNIDRAIGTIAGSYVSKKFGAVGLPEDTIELDFIGSAGQSFGAYAPRGMTLRVHGDANDYLGKGLSGGKLIVSPQKETPIDPHESAIAGNVTFYGATGGEAYLHGKAGARFAVRNSGAKVVVEGIGDNGCEYMTGGVAVILGEIGNNFAAGMSGGEAFIYAPERERFVIKTNHEMVRIRSVEKNREIRLLKELIENHYRYTKSNFAKQLLANWEAELKNFAYVIPNEFELMRDRIETLEAEGNEHDAAELQAFYEHKDGKLLTGAGK</sequence>
<dbReference type="Gene3D" id="2.160.20.60">
    <property type="entry name" value="Glutamate synthase, alpha subunit, C-terminal domain"/>
    <property type="match status" value="1"/>
</dbReference>
<dbReference type="InterPro" id="IPR036485">
    <property type="entry name" value="Glu_synth_asu_C_sf"/>
</dbReference>
<gene>
    <name evidence="19" type="primary">gltB</name>
    <name evidence="19" type="ORF">HMPREF0556_10049</name>
</gene>
<dbReference type="InterPro" id="IPR050711">
    <property type="entry name" value="ET-N_metabolism_enzyme"/>
</dbReference>
<evidence type="ECO:0000256" key="8">
    <source>
        <dbReference type="ARBA" id="ARBA00022723"/>
    </source>
</evidence>
<keyword evidence="7" id="KW-0288">FMN</keyword>
<name>D7UU74_LISGR</name>
<evidence type="ECO:0000256" key="15">
    <source>
        <dbReference type="ARBA" id="ARBA00023291"/>
    </source>
</evidence>
<reference evidence="19" key="1">
    <citation type="submission" date="2010-06" db="EMBL/GenBank/DDBJ databases">
        <authorList>
            <person name="Muzny D."/>
            <person name="Qin X."/>
            <person name="Buhay C."/>
            <person name="Dugan-Rocha S."/>
            <person name="Ding Y."/>
            <person name="Chen G."/>
            <person name="Hawes A."/>
            <person name="Holder M."/>
            <person name="Jhangiani S."/>
            <person name="Johnson A."/>
            <person name="Khan Z."/>
            <person name="Li Z."/>
            <person name="Liu W."/>
            <person name="Liu X."/>
            <person name="Perez L."/>
            <person name="Shen H."/>
            <person name="Wang Q."/>
            <person name="Watt J."/>
            <person name="Xi L."/>
            <person name="Xin Y."/>
            <person name="Zhou J."/>
            <person name="Deng J."/>
            <person name="Jiang H."/>
            <person name="Liu Y."/>
            <person name="Qu J."/>
            <person name="Song X.-Z."/>
            <person name="Zhang L."/>
            <person name="Villasana D."/>
            <person name="Johnson A."/>
            <person name="Liu J."/>
            <person name="Liyanage D."/>
            <person name="Lorensuhewa L."/>
            <person name="Robinson T."/>
            <person name="Song A."/>
            <person name="Song B.-B."/>
            <person name="Dinh H."/>
            <person name="Thornton R."/>
            <person name="Coyle M."/>
            <person name="Francisco L."/>
            <person name="Jackson L."/>
            <person name="Javaid M."/>
            <person name="Korchina V."/>
            <person name="Kovar C."/>
            <person name="Mata R."/>
            <person name="Mathew T."/>
            <person name="Ngo R."/>
            <person name="Nguyen L."/>
            <person name="Nguyen N."/>
            <person name="Okwuonu G."/>
            <person name="Ongeri F."/>
            <person name="Pham C."/>
            <person name="Simmons D."/>
            <person name="Wilczek-Boney K."/>
            <person name="Hale W."/>
            <person name="Jakkamsetti A."/>
            <person name="Pham P."/>
            <person name="Ruth R."/>
            <person name="San Lucas F."/>
            <person name="Warren J."/>
            <person name="Zhang J."/>
            <person name="Zhao Z."/>
            <person name="Zhou C."/>
            <person name="Zhu D."/>
            <person name="Lee S."/>
            <person name="Bess C."/>
            <person name="Blankenburg K."/>
            <person name="Forbes L."/>
            <person name="Fu Q."/>
            <person name="Gubbala S."/>
            <person name="Hirani K."/>
            <person name="Jayaseelan J.C."/>
            <person name="Lara F."/>
            <person name="Munidasa M."/>
            <person name="Palculict T."/>
            <person name="Patil S."/>
            <person name="Pu L.-L."/>
            <person name="Saada N."/>
            <person name="Tang L."/>
            <person name="Weissenberger G."/>
            <person name="Zhu Y."/>
            <person name="Hemphill L."/>
            <person name="Shang Y."/>
            <person name="Youmans B."/>
            <person name="Ayvaz T."/>
            <person name="Ross M."/>
            <person name="Santibanez J."/>
            <person name="Aqrawi P."/>
            <person name="Gross S."/>
            <person name="Joshi V."/>
            <person name="Fowler G."/>
            <person name="Nazareth L."/>
            <person name="Reid J."/>
            <person name="Worley K."/>
            <person name="Petrosino J."/>
            <person name="Highlander S."/>
            <person name="Gibbs R."/>
        </authorList>
    </citation>
    <scope>NUCLEOTIDE SEQUENCE [LARGE SCALE GENOMIC DNA]</scope>
    <source>
        <strain evidence="19">DSM 20601</strain>
    </source>
</reference>
<keyword evidence="11 19" id="KW-0560">Oxidoreductase</keyword>
<feature type="coiled-coil region" evidence="17">
    <location>
        <begin position="603"/>
        <end position="630"/>
    </location>
</feature>
<keyword evidence="15" id="KW-0003">3Fe-4S</keyword>
<evidence type="ECO:0000256" key="5">
    <source>
        <dbReference type="ARBA" id="ARBA00022605"/>
    </source>
</evidence>
<dbReference type="Pfam" id="PF01493">
    <property type="entry name" value="GXGXG"/>
    <property type="match status" value="1"/>
</dbReference>
<dbReference type="InterPro" id="IPR013785">
    <property type="entry name" value="Aldolase_TIM"/>
</dbReference>
<dbReference type="InterPro" id="IPR002489">
    <property type="entry name" value="Glu_synth_asu_C"/>
</dbReference>
<evidence type="ECO:0000256" key="1">
    <source>
        <dbReference type="ARBA" id="ARBA00001917"/>
    </source>
</evidence>
<comment type="pathway">
    <text evidence="16">Amino-acid biosynthesis.</text>
</comment>
<dbReference type="PROSITE" id="PS51278">
    <property type="entry name" value="GATASE_TYPE_2"/>
    <property type="match status" value="1"/>
</dbReference>
<keyword evidence="20" id="KW-1185">Reference proteome</keyword>
<evidence type="ECO:0000313" key="19">
    <source>
        <dbReference type="EMBL" id="EFI85322.1"/>
    </source>
</evidence>
<evidence type="ECO:0000256" key="12">
    <source>
        <dbReference type="ARBA" id="ARBA00023004"/>
    </source>
</evidence>
<dbReference type="InterPro" id="IPR029055">
    <property type="entry name" value="Ntn_hydrolases_N"/>
</dbReference>
<evidence type="ECO:0000256" key="7">
    <source>
        <dbReference type="ARBA" id="ARBA00022643"/>
    </source>
</evidence>
<evidence type="ECO:0000256" key="17">
    <source>
        <dbReference type="SAM" id="Coils"/>
    </source>
</evidence>
<dbReference type="GO" id="GO:0006537">
    <property type="term" value="P:glutamate biosynthetic process"/>
    <property type="evidence" value="ECO:0007669"/>
    <property type="project" value="UniProtKB-KW"/>
</dbReference>
<evidence type="ECO:0000259" key="18">
    <source>
        <dbReference type="PROSITE" id="PS51278"/>
    </source>
</evidence>
<dbReference type="GO" id="GO:0046872">
    <property type="term" value="F:metal ion binding"/>
    <property type="evidence" value="ECO:0007669"/>
    <property type="project" value="UniProtKB-KW"/>
</dbReference>
<keyword evidence="9" id="KW-0274">FAD</keyword>
<evidence type="ECO:0000256" key="3">
    <source>
        <dbReference type="ARBA" id="ARBA00001974"/>
    </source>
</evidence>
<organism evidence="19 20">
    <name type="scientific">Listeria grayi DSM 20601</name>
    <dbReference type="NCBI Taxonomy" id="525367"/>
    <lineage>
        <taxon>Bacteria</taxon>
        <taxon>Bacillati</taxon>
        <taxon>Bacillota</taxon>
        <taxon>Bacilli</taxon>
        <taxon>Bacillales</taxon>
        <taxon>Listeriaceae</taxon>
        <taxon>Listeria</taxon>
    </lineage>
</organism>
<dbReference type="GO" id="GO:0019676">
    <property type="term" value="P:ammonia assimilation cycle"/>
    <property type="evidence" value="ECO:0007669"/>
    <property type="project" value="TreeGrafter"/>
</dbReference>
<protein>
    <submittedName>
        <fullName evidence="19">Class II glutamine amidotransferase</fullName>
        <ecNumber evidence="19">1.4.1.13</ecNumber>
    </submittedName>
</protein>
<dbReference type="HOGENOM" id="CLU_000422_8_2_9"/>
<comment type="similarity">
    <text evidence="4">Belongs to the glutamate synthase family.</text>
</comment>
<dbReference type="InterPro" id="IPR017932">
    <property type="entry name" value="GATase_2_dom"/>
</dbReference>
<dbReference type="Gene3D" id="3.20.20.70">
    <property type="entry name" value="Aldolase class I"/>
    <property type="match status" value="2"/>
</dbReference>
<dbReference type="SUPFAM" id="SSF51395">
    <property type="entry name" value="FMN-linked oxidoreductases"/>
    <property type="match status" value="1"/>
</dbReference>
<comment type="cofactor">
    <cofactor evidence="2">
        <name>[3Fe-4S] cluster</name>
        <dbReference type="ChEBI" id="CHEBI:21137"/>
    </cofactor>
</comment>
<proteinExistence type="inferred from homology"/>
<keyword evidence="12" id="KW-0408">Iron</keyword>
<dbReference type="FunFam" id="3.60.20.10:FF:000001">
    <property type="entry name" value="Glutamate synthase, large subunit"/>
    <property type="match status" value="1"/>
</dbReference>
<evidence type="ECO:0000256" key="4">
    <source>
        <dbReference type="ARBA" id="ARBA00009716"/>
    </source>
</evidence>
<keyword evidence="8" id="KW-0479">Metal-binding</keyword>
<dbReference type="GO" id="GO:0051538">
    <property type="term" value="F:3 iron, 4 sulfur cluster binding"/>
    <property type="evidence" value="ECO:0007669"/>
    <property type="project" value="UniProtKB-KW"/>
</dbReference>
<dbReference type="eggNOG" id="COG0067">
    <property type="taxonomic scope" value="Bacteria"/>
</dbReference>
<dbReference type="eggNOG" id="COG0069">
    <property type="taxonomic scope" value="Bacteria"/>
</dbReference>
<dbReference type="GO" id="GO:0016740">
    <property type="term" value="F:transferase activity"/>
    <property type="evidence" value="ECO:0007669"/>
    <property type="project" value="UniProtKB-KW"/>
</dbReference>
<dbReference type="NCBIfam" id="NF008730">
    <property type="entry name" value="PRK11750.1"/>
    <property type="match status" value="1"/>
</dbReference>
<keyword evidence="10 19" id="KW-0315">Glutamine amidotransferase</keyword>
<dbReference type="Pfam" id="PF01645">
    <property type="entry name" value="Glu_synthase"/>
    <property type="match status" value="1"/>
</dbReference>
<dbReference type="CDD" id="cd00982">
    <property type="entry name" value="gltB_C"/>
    <property type="match status" value="1"/>
</dbReference>
<evidence type="ECO:0000256" key="2">
    <source>
        <dbReference type="ARBA" id="ARBA00001927"/>
    </source>
</evidence>
<dbReference type="CDD" id="cd02808">
    <property type="entry name" value="GltS_FMN"/>
    <property type="match status" value="1"/>
</dbReference>
<dbReference type="Pfam" id="PF00310">
    <property type="entry name" value="GATase_2"/>
    <property type="match status" value="1"/>
</dbReference>
<dbReference type="FunFam" id="2.160.20.60:FF:000001">
    <property type="entry name" value="Glutamate synthase, large subunit"/>
    <property type="match status" value="1"/>
</dbReference>
<dbReference type="Proteomes" id="UP000010119">
    <property type="component" value="Unassembled WGS sequence"/>
</dbReference>
<evidence type="ECO:0000256" key="13">
    <source>
        <dbReference type="ARBA" id="ARBA00023014"/>
    </source>
</evidence>
<accession>D7UU74</accession>
<comment type="caution">
    <text evidence="19">The sequence shown here is derived from an EMBL/GenBank/DDBJ whole genome shotgun (WGS) entry which is preliminary data.</text>
</comment>
<dbReference type="Gene3D" id="3.60.20.10">
    <property type="entry name" value="Glutamine Phosphoribosylpyrophosphate, subunit 1, domain 1"/>
    <property type="match status" value="1"/>
</dbReference>
<dbReference type="Pfam" id="PF04898">
    <property type="entry name" value="Glu_syn_central"/>
    <property type="match status" value="1"/>
</dbReference>
<dbReference type="FunFam" id="3.20.20.70:FF:000031">
    <property type="entry name" value="Glutamate synthase 1 [NADH]"/>
    <property type="match status" value="1"/>
</dbReference>
<evidence type="ECO:0000256" key="6">
    <source>
        <dbReference type="ARBA" id="ARBA00022630"/>
    </source>
</evidence>
<evidence type="ECO:0000256" key="16">
    <source>
        <dbReference type="ARBA" id="ARBA00029440"/>
    </source>
</evidence>
<evidence type="ECO:0000313" key="20">
    <source>
        <dbReference type="Proteomes" id="UP000010119"/>
    </source>
</evidence>
<dbReference type="PANTHER" id="PTHR11938:SF133">
    <property type="entry name" value="GLUTAMATE SYNTHASE (NADH)"/>
    <property type="match status" value="1"/>
</dbReference>
<evidence type="ECO:0000256" key="14">
    <source>
        <dbReference type="ARBA" id="ARBA00023164"/>
    </source>
</evidence>
<keyword evidence="6" id="KW-0285">Flavoprotein</keyword>
<dbReference type="SUPFAM" id="SSF56235">
    <property type="entry name" value="N-terminal nucleophile aminohydrolases (Ntn hydrolases)"/>
    <property type="match status" value="1"/>
</dbReference>